<dbReference type="InterPro" id="IPR000719">
    <property type="entry name" value="Prot_kinase_dom"/>
</dbReference>
<keyword evidence="3" id="KW-1185">Reference proteome</keyword>
<keyword evidence="1" id="KW-0472">Membrane</keyword>
<dbReference type="AlphaFoldDB" id="A0A915I3V5"/>
<dbReference type="PROSITE" id="PS00109">
    <property type="entry name" value="PROTEIN_KINASE_TYR"/>
    <property type="match status" value="1"/>
</dbReference>
<dbReference type="SUPFAM" id="SSF56112">
    <property type="entry name" value="Protein kinase-like (PK-like)"/>
    <property type="match status" value="1"/>
</dbReference>
<keyword evidence="1" id="KW-1133">Transmembrane helix</keyword>
<organism evidence="3 4">
    <name type="scientific">Romanomermis culicivorax</name>
    <name type="common">Nematode worm</name>
    <dbReference type="NCBI Taxonomy" id="13658"/>
    <lineage>
        <taxon>Eukaryota</taxon>
        <taxon>Metazoa</taxon>
        <taxon>Ecdysozoa</taxon>
        <taxon>Nematoda</taxon>
        <taxon>Enoplea</taxon>
        <taxon>Dorylaimia</taxon>
        <taxon>Mermithida</taxon>
        <taxon>Mermithoidea</taxon>
        <taxon>Mermithidae</taxon>
        <taxon>Romanomermis</taxon>
    </lineage>
</organism>
<evidence type="ECO:0000256" key="1">
    <source>
        <dbReference type="SAM" id="Phobius"/>
    </source>
</evidence>
<accession>A0A915I3V5</accession>
<dbReference type="PANTHER" id="PTHR24416">
    <property type="entry name" value="TYROSINE-PROTEIN KINASE RECEPTOR"/>
    <property type="match status" value="1"/>
</dbReference>
<protein>
    <submittedName>
        <fullName evidence="4">Protein kinase domain-containing protein</fullName>
    </submittedName>
</protein>
<dbReference type="PROSITE" id="PS50011">
    <property type="entry name" value="PROTEIN_KINASE_DOM"/>
    <property type="match status" value="1"/>
</dbReference>
<sequence>MAPYGTVRRSNQFSYHSPFDNIKGVPDVKLANYRTNWKPKIKENTYIHLKLLAFSKKMLKKPVFFAFLKNSRTGKEKKSIVKASSKETDFQKMQKSSMDEYRTARMFKHENIVNVLGIVVDTVIPLLVFERGEMDLNNFAYYYDIPLLFNLKLLLDVAKGMNHLTKMGVLHNDLCGQNVVIFRNDRANDITAKLIDFDRALPQNKEGYFTDLGQLDDVPVRRMSPEALMRRGSEKSDVWEFGVMMWEIFTDGSKPFEEISDENYIGDLIINGFRLEPPPVPAAVKEFIQSCWTKPVLLRPMFSQLIYRLKFLLYCTNTFCEKINSDDTYSQWTQIFTYTVGDWMCELVISDAKRYMNLPYSVQVGTRPAHPKFSRNFFQTMSIISDQISNKEKDIYVLCSLLLASKLKKKMYLKQMRRFGQLNNMDKTIIHNGPKQYFELIMNASKLSSLMNRLTGKIWCCIVGEKFNYASMPMSVDVISLCTGSLKIFMFSQRDKQNGEFLTKEN</sequence>
<evidence type="ECO:0000313" key="3">
    <source>
        <dbReference type="Proteomes" id="UP000887565"/>
    </source>
</evidence>
<dbReference type="Proteomes" id="UP000887565">
    <property type="component" value="Unplaced"/>
</dbReference>
<dbReference type="GO" id="GO:0007169">
    <property type="term" value="P:cell surface receptor protein tyrosine kinase signaling pathway"/>
    <property type="evidence" value="ECO:0007669"/>
    <property type="project" value="TreeGrafter"/>
</dbReference>
<dbReference type="GO" id="GO:0005886">
    <property type="term" value="C:plasma membrane"/>
    <property type="evidence" value="ECO:0007669"/>
    <property type="project" value="TreeGrafter"/>
</dbReference>
<evidence type="ECO:0000313" key="4">
    <source>
        <dbReference type="WBParaSite" id="nRc.2.0.1.t08515-RA"/>
    </source>
</evidence>
<dbReference type="Gene3D" id="1.10.510.10">
    <property type="entry name" value="Transferase(Phosphotransferase) domain 1"/>
    <property type="match status" value="1"/>
</dbReference>
<dbReference type="SMART" id="SM00220">
    <property type="entry name" value="S_TKc"/>
    <property type="match status" value="1"/>
</dbReference>
<reference evidence="4" key="1">
    <citation type="submission" date="2022-11" db="UniProtKB">
        <authorList>
            <consortium name="WormBaseParasite"/>
        </authorList>
    </citation>
    <scope>IDENTIFICATION</scope>
</reference>
<feature type="domain" description="Protein kinase" evidence="2">
    <location>
        <begin position="1"/>
        <end position="312"/>
    </location>
</feature>
<dbReference type="PRINTS" id="PR00109">
    <property type="entry name" value="TYRKINASE"/>
</dbReference>
<dbReference type="GO" id="GO:0004714">
    <property type="term" value="F:transmembrane receptor protein tyrosine kinase activity"/>
    <property type="evidence" value="ECO:0007669"/>
    <property type="project" value="TreeGrafter"/>
</dbReference>
<evidence type="ECO:0000259" key="2">
    <source>
        <dbReference type="PROSITE" id="PS50011"/>
    </source>
</evidence>
<dbReference type="Pfam" id="PF07714">
    <property type="entry name" value="PK_Tyr_Ser-Thr"/>
    <property type="match status" value="1"/>
</dbReference>
<dbReference type="InterPro" id="IPR001245">
    <property type="entry name" value="Ser-Thr/Tyr_kinase_cat_dom"/>
</dbReference>
<name>A0A915I3V5_ROMCU</name>
<dbReference type="PANTHER" id="PTHR24416:SF600">
    <property type="entry name" value="PDGF- AND VEGF-RECEPTOR RELATED, ISOFORM J"/>
    <property type="match status" value="1"/>
</dbReference>
<keyword evidence="1" id="KW-0812">Transmembrane</keyword>
<dbReference type="InterPro" id="IPR008266">
    <property type="entry name" value="Tyr_kinase_AS"/>
</dbReference>
<dbReference type="GO" id="GO:0043235">
    <property type="term" value="C:receptor complex"/>
    <property type="evidence" value="ECO:0007669"/>
    <property type="project" value="TreeGrafter"/>
</dbReference>
<proteinExistence type="predicted"/>
<feature type="transmembrane region" description="Helical" evidence="1">
    <location>
        <begin position="112"/>
        <end position="129"/>
    </location>
</feature>
<dbReference type="WBParaSite" id="nRc.2.0.1.t08515-RA">
    <property type="protein sequence ID" value="nRc.2.0.1.t08515-RA"/>
    <property type="gene ID" value="nRc.2.0.1.g08515"/>
</dbReference>
<dbReference type="InterPro" id="IPR050122">
    <property type="entry name" value="RTK"/>
</dbReference>
<dbReference type="GO" id="GO:0005524">
    <property type="term" value="F:ATP binding"/>
    <property type="evidence" value="ECO:0007669"/>
    <property type="project" value="InterPro"/>
</dbReference>
<dbReference type="InterPro" id="IPR011009">
    <property type="entry name" value="Kinase-like_dom_sf"/>
</dbReference>